<dbReference type="EMBL" id="JBHLZP010000149">
    <property type="protein sequence ID" value="MFB9834618.1"/>
    <property type="molecule type" value="Genomic_DNA"/>
</dbReference>
<name>A0ABV5YJ09_9ACTN</name>
<dbReference type="Proteomes" id="UP001589627">
    <property type="component" value="Unassembled WGS sequence"/>
</dbReference>
<accession>A0ABV5YJ09</accession>
<dbReference type="Pfam" id="PF07179">
    <property type="entry name" value="SseB"/>
    <property type="match status" value="1"/>
</dbReference>
<keyword evidence="3" id="KW-1185">Reference proteome</keyword>
<protein>
    <submittedName>
        <fullName evidence="2">SseB family protein</fullName>
    </submittedName>
</protein>
<feature type="domain" description="SseB protein N-terminal" evidence="1">
    <location>
        <begin position="14"/>
        <end position="92"/>
    </location>
</feature>
<proteinExistence type="predicted"/>
<sequence>MATLGAEPGDQAPAYVYVPISDSAMAISSEEGEIQLALHEFGDGAAGLPIFTDEDRLVAVLGADQARVKIAVLDLLVRLAPVELPITVNPRLRAGA</sequence>
<reference evidence="2 3" key="1">
    <citation type="submission" date="2024-09" db="EMBL/GenBank/DDBJ databases">
        <authorList>
            <person name="Sun Q."/>
            <person name="Mori K."/>
        </authorList>
    </citation>
    <scope>NUCLEOTIDE SEQUENCE [LARGE SCALE GENOMIC DNA]</scope>
    <source>
        <strain evidence="2 3">TBRC 0563</strain>
    </source>
</reference>
<dbReference type="RefSeq" id="WP_378204559.1">
    <property type="nucleotide sequence ID" value="NZ_JBHLZP010000149.1"/>
</dbReference>
<evidence type="ECO:0000313" key="3">
    <source>
        <dbReference type="Proteomes" id="UP001589627"/>
    </source>
</evidence>
<evidence type="ECO:0000313" key="2">
    <source>
        <dbReference type="EMBL" id="MFB9834618.1"/>
    </source>
</evidence>
<dbReference type="InterPro" id="IPR009839">
    <property type="entry name" value="SseB_N"/>
</dbReference>
<organism evidence="2 3">
    <name type="scientific">Actinoallomurus acaciae</name>
    <dbReference type="NCBI Taxonomy" id="502577"/>
    <lineage>
        <taxon>Bacteria</taxon>
        <taxon>Bacillati</taxon>
        <taxon>Actinomycetota</taxon>
        <taxon>Actinomycetes</taxon>
        <taxon>Streptosporangiales</taxon>
        <taxon>Thermomonosporaceae</taxon>
        <taxon>Actinoallomurus</taxon>
    </lineage>
</organism>
<comment type="caution">
    <text evidence="2">The sequence shown here is derived from an EMBL/GenBank/DDBJ whole genome shotgun (WGS) entry which is preliminary data.</text>
</comment>
<evidence type="ECO:0000259" key="1">
    <source>
        <dbReference type="Pfam" id="PF07179"/>
    </source>
</evidence>
<gene>
    <name evidence="2" type="ORF">ACFFNX_20750</name>
</gene>